<dbReference type="OrthoDB" id="6158881at2"/>
<sequence length="315" mass="35591">MLGFLQGFAYGLFVTCLPWCLVGLANPRLAVPTEGSGRWQVLFRYGLLVPFLSILLWLTSLWGGFGPSLEGWLAGLVAIAVEVPLERRWRRWRAHRHRQRLEARLEAEASRRRAEQEREAREAGVAVLDPARPPVDADEMVLALCRAKQGLLDVRRPDLAIQADRLYSRYRHVLDVLAARFERGELAFERARTLVTEVCLGAVDNLTSMASQASGVMGVDGDFVRRRLEREGQRLSTEERTALERRLELLEGTERRLARLTARNESALTLLDDTAVALARIETGRPQASVAADRALEELRRFIGRAERYGRGDPR</sequence>
<keyword evidence="4" id="KW-1185">Reference proteome</keyword>
<proteinExistence type="predicted"/>
<keyword evidence="1" id="KW-0175">Coiled coil</keyword>
<reference evidence="3 4" key="1">
    <citation type="submission" date="2018-01" db="EMBL/GenBank/DDBJ databases">
        <title>Halomonas endophytica sp. nov., isolated from storage liquid in the stems of Populus euphratica.</title>
        <authorList>
            <person name="Chen C."/>
        </authorList>
    </citation>
    <scope>NUCLEOTIDE SEQUENCE [LARGE SCALE GENOMIC DNA]</scope>
    <source>
        <strain evidence="3 4">DSM 26881</strain>
    </source>
</reference>
<gene>
    <name evidence="3" type="ORF">C1H66_19745</name>
</gene>
<organism evidence="3 4">
    <name type="scientific">Halomonas heilongjiangensis</name>
    <dbReference type="NCBI Taxonomy" id="1387883"/>
    <lineage>
        <taxon>Bacteria</taxon>
        <taxon>Pseudomonadati</taxon>
        <taxon>Pseudomonadota</taxon>
        <taxon>Gammaproteobacteria</taxon>
        <taxon>Oceanospirillales</taxon>
        <taxon>Halomonadaceae</taxon>
        <taxon>Halomonas</taxon>
    </lineage>
</organism>
<evidence type="ECO:0000256" key="2">
    <source>
        <dbReference type="SAM" id="Phobius"/>
    </source>
</evidence>
<evidence type="ECO:0000313" key="4">
    <source>
        <dbReference type="Proteomes" id="UP000235346"/>
    </source>
</evidence>
<keyword evidence="2" id="KW-0472">Membrane</keyword>
<name>A0A2N7TGS3_9GAMM</name>
<keyword evidence="2" id="KW-1133">Transmembrane helix</keyword>
<protein>
    <submittedName>
        <fullName evidence="3">Cobyrinic acid a,c-diamide synthase</fullName>
    </submittedName>
</protein>
<dbReference type="AlphaFoldDB" id="A0A2N7TGS3"/>
<evidence type="ECO:0000256" key="1">
    <source>
        <dbReference type="SAM" id="Coils"/>
    </source>
</evidence>
<feature type="transmembrane region" description="Helical" evidence="2">
    <location>
        <begin position="45"/>
        <end position="65"/>
    </location>
</feature>
<dbReference type="RefSeq" id="WP_102629589.1">
    <property type="nucleotide sequence ID" value="NZ_PDOH01000020.1"/>
</dbReference>
<comment type="caution">
    <text evidence="3">The sequence shown here is derived from an EMBL/GenBank/DDBJ whole genome shotgun (WGS) entry which is preliminary data.</text>
</comment>
<dbReference type="EMBL" id="PNRE01000091">
    <property type="protein sequence ID" value="PMR67387.1"/>
    <property type="molecule type" value="Genomic_DNA"/>
</dbReference>
<feature type="transmembrane region" description="Helical" evidence="2">
    <location>
        <begin position="6"/>
        <end position="25"/>
    </location>
</feature>
<feature type="coiled-coil region" evidence="1">
    <location>
        <begin position="243"/>
        <end position="270"/>
    </location>
</feature>
<accession>A0A2N7TGS3</accession>
<evidence type="ECO:0000313" key="3">
    <source>
        <dbReference type="EMBL" id="PMR67387.1"/>
    </source>
</evidence>
<dbReference type="Proteomes" id="UP000235346">
    <property type="component" value="Unassembled WGS sequence"/>
</dbReference>
<keyword evidence="2" id="KW-0812">Transmembrane</keyword>